<name>A0AAJ0H9P8_9PEZI</name>
<gene>
    <name evidence="2" type="ORF">B0T25DRAFT_324993</name>
</gene>
<reference evidence="2" key="2">
    <citation type="submission" date="2023-06" db="EMBL/GenBank/DDBJ databases">
        <authorList>
            <consortium name="Lawrence Berkeley National Laboratory"/>
            <person name="Haridas S."/>
            <person name="Hensen N."/>
            <person name="Bonometti L."/>
            <person name="Westerberg I."/>
            <person name="Brannstrom I.O."/>
            <person name="Guillou S."/>
            <person name="Cros-Aarteil S."/>
            <person name="Calhoun S."/>
            <person name="Kuo A."/>
            <person name="Mondo S."/>
            <person name="Pangilinan J."/>
            <person name="Riley R."/>
            <person name="Labutti K."/>
            <person name="Andreopoulos B."/>
            <person name="Lipzen A."/>
            <person name="Chen C."/>
            <person name="Yanf M."/>
            <person name="Daum C."/>
            <person name="Ng V."/>
            <person name="Clum A."/>
            <person name="Steindorff A."/>
            <person name="Ohm R."/>
            <person name="Martin F."/>
            <person name="Silar P."/>
            <person name="Natvig D."/>
            <person name="Lalanne C."/>
            <person name="Gautier V."/>
            <person name="Ament-Velasquez S.L."/>
            <person name="Kruys A."/>
            <person name="Hutchinson M.I."/>
            <person name="Powell A.J."/>
            <person name="Barry K."/>
            <person name="Miller A.N."/>
            <person name="Grigoriev I.V."/>
            <person name="Debuchy R."/>
            <person name="Gladieux P."/>
            <person name="Thoren M.H."/>
            <person name="Johannesson H."/>
        </authorList>
    </citation>
    <scope>NUCLEOTIDE SEQUENCE</scope>
    <source>
        <strain evidence="2">CBS 955.72</strain>
    </source>
</reference>
<accession>A0AAJ0H9P8</accession>
<feature type="compositionally biased region" description="Basic and acidic residues" evidence="1">
    <location>
        <begin position="190"/>
        <end position="203"/>
    </location>
</feature>
<keyword evidence="3" id="KW-1185">Reference proteome</keyword>
<protein>
    <submittedName>
        <fullName evidence="2">Uncharacterized protein</fullName>
    </submittedName>
</protein>
<feature type="region of interest" description="Disordered" evidence="1">
    <location>
        <begin position="190"/>
        <end position="234"/>
    </location>
</feature>
<evidence type="ECO:0000256" key="1">
    <source>
        <dbReference type="SAM" id="MobiDB-lite"/>
    </source>
</evidence>
<evidence type="ECO:0000313" key="3">
    <source>
        <dbReference type="Proteomes" id="UP001275084"/>
    </source>
</evidence>
<organism evidence="2 3">
    <name type="scientific">Lasiosphaeria hispida</name>
    <dbReference type="NCBI Taxonomy" id="260671"/>
    <lineage>
        <taxon>Eukaryota</taxon>
        <taxon>Fungi</taxon>
        <taxon>Dikarya</taxon>
        <taxon>Ascomycota</taxon>
        <taxon>Pezizomycotina</taxon>
        <taxon>Sordariomycetes</taxon>
        <taxon>Sordariomycetidae</taxon>
        <taxon>Sordariales</taxon>
        <taxon>Lasiosphaeriaceae</taxon>
        <taxon>Lasiosphaeria</taxon>
    </lineage>
</organism>
<comment type="caution">
    <text evidence="2">The sequence shown here is derived from an EMBL/GenBank/DDBJ whole genome shotgun (WGS) entry which is preliminary data.</text>
</comment>
<sequence length="234" mass="25458">MDMGAGVVCSAAASAGRGSTKDANQSRRCWGGPRGSVRMRHCTVQCTPPSSSHFSAAAHQKSRIRDRACRVLSRFLELFFFLSTAQVLSSEIRALATSEQIQPTHDAVIRPGTPLRQSVSARSGRGGIVAQQDSFAWERAMDGERAVWHWDRGRGHHIYFVCPREPAVLLHTQTQLIGAAACCRDGREAAGVRAREPVRREPQQENYLLSSARGPWDSDARGAGGSDSGGFCTH</sequence>
<dbReference type="EMBL" id="JAUIQD010000007">
    <property type="protein sequence ID" value="KAK3344375.1"/>
    <property type="molecule type" value="Genomic_DNA"/>
</dbReference>
<dbReference type="Proteomes" id="UP001275084">
    <property type="component" value="Unassembled WGS sequence"/>
</dbReference>
<dbReference type="AlphaFoldDB" id="A0AAJ0H9P8"/>
<reference evidence="2" key="1">
    <citation type="journal article" date="2023" name="Mol. Phylogenet. Evol.">
        <title>Genome-scale phylogeny and comparative genomics of the fungal order Sordariales.</title>
        <authorList>
            <person name="Hensen N."/>
            <person name="Bonometti L."/>
            <person name="Westerberg I."/>
            <person name="Brannstrom I.O."/>
            <person name="Guillou S."/>
            <person name="Cros-Aarteil S."/>
            <person name="Calhoun S."/>
            <person name="Haridas S."/>
            <person name="Kuo A."/>
            <person name="Mondo S."/>
            <person name="Pangilinan J."/>
            <person name="Riley R."/>
            <person name="LaButti K."/>
            <person name="Andreopoulos B."/>
            <person name="Lipzen A."/>
            <person name="Chen C."/>
            <person name="Yan M."/>
            <person name="Daum C."/>
            <person name="Ng V."/>
            <person name="Clum A."/>
            <person name="Steindorff A."/>
            <person name="Ohm R.A."/>
            <person name="Martin F."/>
            <person name="Silar P."/>
            <person name="Natvig D.O."/>
            <person name="Lalanne C."/>
            <person name="Gautier V."/>
            <person name="Ament-Velasquez S.L."/>
            <person name="Kruys A."/>
            <person name="Hutchinson M.I."/>
            <person name="Powell A.J."/>
            <person name="Barry K."/>
            <person name="Miller A.N."/>
            <person name="Grigoriev I.V."/>
            <person name="Debuchy R."/>
            <person name="Gladieux P."/>
            <person name="Hiltunen Thoren M."/>
            <person name="Johannesson H."/>
        </authorList>
    </citation>
    <scope>NUCLEOTIDE SEQUENCE</scope>
    <source>
        <strain evidence="2">CBS 955.72</strain>
    </source>
</reference>
<proteinExistence type="predicted"/>
<evidence type="ECO:0000313" key="2">
    <source>
        <dbReference type="EMBL" id="KAK3344375.1"/>
    </source>
</evidence>